<dbReference type="CDD" id="cd01949">
    <property type="entry name" value="GGDEF"/>
    <property type="match status" value="1"/>
</dbReference>
<name>A0AAU7DCE9_9BACT</name>
<dbReference type="EC" id="2.7.7.65" evidence="3"/>
<dbReference type="GO" id="GO:0052621">
    <property type="term" value="F:diguanylate cyclase activity"/>
    <property type="evidence" value="ECO:0007669"/>
    <property type="project" value="UniProtKB-EC"/>
</dbReference>
<keyword evidence="3" id="KW-0548">Nucleotidyltransferase</keyword>
<sequence length="349" mass="38490">MTDVQSSVSTDPYILMEIIRLQTEIAKQGLDLSGVVQAVVERIPSFTNAEGAIVEYTEGDEMVYRGASGFAAPLLGTHVKREASLSGLCVRLGQVLRSDDVVLDPRVDAGPYAEVGVRSMVVAPLKHDGSAVGVLKIVSTSTHAFTARDVRVLELMSELIAAAMYYAARNETSALYQQATHDSLTGLANRSLFFDRLRHRVSPGRRQLEPLGILIVDVDRLKRINDTCGHRAGDAAIREIALRISRIPRKSDIVARLGGDEFGVILGEISERSDLLTIVERVSEQTDQPFRFEGRTMHLTASIGYARFPEDGNDVDALLEVADRSMYEMKRKRSTRSTPAQQTTQEQLF</sequence>
<evidence type="ECO:0000256" key="1">
    <source>
        <dbReference type="SAM" id="MobiDB-lite"/>
    </source>
</evidence>
<feature type="domain" description="GGDEF" evidence="2">
    <location>
        <begin position="209"/>
        <end position="343"/>
    </location>
</feature>
<dbReference type="RefSeq" id="WP_348260717.1">
    <property type="nucleotide sequence ID" value="NZ_CP121196.1"/>
</dbReference>
<dbReference type="Pfam" id="PF00990">
    <property type="entry name" value="GGDEF"/>
    <property type="match status" value="1"/>
</dbReference>
<organism evidence="3">
    <name type="scientific">Telmatobacter sp. DSM 110680</name>
    <dbReference type="NCBI Taxonomy" id="3036704"/>
    <lineage>
        <taxon>Bacteria</taxon>
        <taxon>Pseudomonadati</taxon>
        <taxon>Acidobacteriota</taxon>
        <taxon>Terriglobia</taxon>
        <taxon>Terriglobales</taxon>
        <taxon>Acidobacteriaceae</taxon>
        <taxon>Telmatobacter</taxon>
    </lineage>
</organism>
<dbReference type="InterPro" id="IPR029016">
    <property type="entry name" value="GAF-like_dom_sf"/>
</dbReference>
<dbReference type="InterPro" id="IPR000160">
    <property type="entry name" value="GGDEF_dom"/>
</dbReference>
<dbReference type="InterPro" id="IPR029787">
    <property type="entry name" value="Nucleotide_cyclase"/>
</dbReference>
<proteinExistence type="predicted"/>
<dbReference type="SMART" id="SM00267">
    <property type="entry name" value="GGDEF"/>
    <property type="match status" value="1"/>
</dbReference>
<feature type="region of interest" description="Disordered" evidence="1">
    <location>
        <begin position="329"/>
        <end position="349"/>
    </location>
</feature>
<dbReference type="PANTHER" id="PTHR46663:SF2">
    <property type="entry name" value="GGDEF DOMAIN-CONTAINING PROTEIN"/>
    <property type="match status" value="1"/>
</dbReference>
<dbReference type="InterPro" id="IPR003018">
    <property type="entry name" value="GAF"/>
</dbReference>
<dbReference type="NCBIfam" id="TIGR00254">
    <property type="entry name" value="GGDEF"/>
    <property type="match status" value="1"/>
</dbReference>
<dbReference type="InterPro" id="IPR043128">
    <property type="entry name" value="Rev_trsase/Diguanyl_cyclase"/>
</dbReference>
<dbReference type="SUPFAM" id="SSF55073">
    <property type="entry name" value="Nucleotide cyclase"/>
    <property type="match status" value="1"/>
</dbReference>
<reference evidence="3" key="1">
    <citation type="submission" date="2023-03" db="EMBL/GenBank/DDBJ databases">
        <title>Edaphobacter sp.</title>
        <authorList>
            <person name="Huber K.J."/>
            <person name="Papendorf J."/>
            <person name="Pilke C."/>
            <person name="Bunk B."/>
            <person name="Sproeer C."/>
            <person name="Pester M."/>
        </authorList>
    </citation>
    <scope>NUCLEOTIDE SEQUENCE</scope>
    <source>
        <strain evidence="3">DSM 110680</strain>
    </source>
</reference>
<evidence type="ECO:0000313" key="3">
    <source>
        <dbReference type="EMBL" id="XBH15484.1"/>
    </source>
</evidence>
<dbReference type="EMBL" id="CP121196">
    <property type="protein sequence ID" value="XBH15484.1"/>
    <property type="molecule type" value="Genomic_DNA"/>
</dbReference>
<dbReference type="PROSITE" id="PS50887">
    <property type="entry name" value="GGDEF"/>
    <property type="match status" value="1"/>
</dbReference>
<dbReference type="Gene3D" id="3.30.70.270">
    <property type="match status" value="1"/>
</dbReference>
<dbReference type="AlphaFoldDB" id="A0AAU7DCE9"/>
<dbReference type="InterPro" id="IPR052163">
    <property type="entry name" value="DGC-Regulatory_Protein"/>
</dbReference>
<dbReference type="SMART" id="SM00065">
    <property type="entry name" value="GAF"/>
    <property type="match status" value="1"/>
</dbReference>
<dbReference type="PANTHER" id="PTHR46663">
    <property type="entry name" value="DIGUANYLATE CYCLASE DGCT-RELATED"/>
    <property type="match status" value="1"/>
</dbReference>
<accession>A0AAU7DCE9</accession>
<gene>
    <name evidence="3" type="ORF">P8935_12985</name>
</gene>
<dbReference type="Gene3D" id="3.30.450.40">
    <property type="match status" value="1"/>
</dbReference>
<protein>
    <submittedName>
        <fullName evidence="3">Sensor domain-containing diguanylate cyclase</fullName>
        <ecNumber evidence="3">2.7.7.65</ecNumber>
    </submittedName>
</protein>
<evidence type="ECO:0000259" key="2">
    <source>
        <dbReference type="PROSITE" id="PS50887"/>
    </source>
</evidence>
<feature type="compositionally biased region" description="Polar residues" evidence="1">
    <location>
        <begin position="336"/>
        <end position="349"/>
    </location>
</feature>
<dbReference type="SUPFAM" id="SSF55781">
    <property type="entry name" value="GAF domain-like"/>
    <property type="match status" value="1"/>
</dbReference>
<keyword evidence="3" id="KW-0808">Transferase</keyword>
<dbReference type="Pfam" id="PF13185">
    <property type="entry name" value="GAF_2"/>
    <property type="match status" value="1"/>
</dbReference>